<accession>G8WWB2</accession>
<organism evidence="2 3">
    <name type="scientific">Streptantibioticus cattleyicolor (strain ATCC 35852 / DSM 46488 / JCM 4925 / NBRC 14057 / NRRL 8057)</name>
    <name type="common">Streptomyces cattleya</name>
    <dbReference type="NCBI Taxonomy" id="1003195"/>
    <lineage>
        <taxon>Bacteria</taxon>
        <taxon>Bacillati</taxon>
        <taxon>Actinomycetota</taxon>
        <taxon>Actinomycetes</taxon>
        <taxon>Kitasatosporales</taxon>
        <taxon>Streptomycetaceae</taxon>
        <taxon>Streptantibioticus</taxon>
    </lineage>
</organism>
<protein>
    <submittedName>
        <fullName evidence="2">Uncharacterized protein</fullName>
    </submittedName>
</protein>
<evidence type="ECO:0000313" key="3">
    <source>
        <dbReference type="Proteomes" id="UP000007842"/>
    </source>
</evidence>
<sequence length="46" mass="5240">MRRAGPRRDRPHRRPHRGDRASPERRPSGRGRLRGGMEPVPAMGTV</sequence>
<dbReference type="Proteomes" id="UP000007842">
    <property type="component" value="Chromosome"/>
</dbReference>
<feature type="region of interest" description="Disordered" evidence="1">
    <location>
        <begin position="1"/>
        <end position="46"/>
    </location>
</feature>
<feature type="compositionally biased region" description="Basic and acidic residues" evidence="1">
    <location>
        <begin position="18"/>
        <end position="27"/>
    </location>
</feature>
<proteinExistence type="predicted"/>
<dbReference type="AlphaFoldDB" id="G8WWB2"/>
<feature type="compositionally biased region" description="Basic residues" evidence="1">
    <location>
        <begin position="1"/>
        <end position="17"/>
    </location>
</feature>
<reference evidence="3" key="1">
    <citation type="submission" date="2011-12" db="EMBL/GenBank/DDBJ databases">
        <title>Complete genome sequence of Streptomyces cattleya strain DSM 46488.</title>
        <authorList>
            <person name="Ou H.-Y."/>
            <person name="Li P."/>
            <person name="Zhao C."/>
            <person name="O'Hagan D."/>
            <person name="Deng Z."/>
        </authorList>
    </citation>
    <scope>NUCLEOTIDE SEQUENCE [LARGE SCALE GENOMIC DNA]</scope>
    <source>
        <strain evidence="3">ATCC 35852 / DSM 46488 / JCM 4925 / NBRC 14057 / NRRL 8057</strain>
    </source>
</reference>
<dbReference type="PATRIC" id="fig|1003195.29.peg.1402"/>
<dbReference type="STRING" id="1003195.SCATT_13960"/>
<evidence type="ECO:0000256" key="1">
    <source>
        <dbReference type="SAM" id="MobiDB-lite"/>
    </source>
</evidence>
<dbReference type="KEGG" id="scy:SCATT_13960"/>
<dbReference type="EMBL" id="CP003219">
    <property type="protein sequence ID" value="AEW93767.1"/>
    <property type="molecule type" value="Genomic_DNA"/>
</dbReference>
<evidence type="ECO:0000313" key="2">
    <source>
        <dbReference type="EMBL" id="AEW93767.1"/>
    </source>
</evidence>
<dbReference type="HOGENOM" id="CLU_3189397_0_0_11"/>
<keyword evidence="3" id="KW-1185">Reference proteome</keyword>
<name>G8WWB2_STREN</name>
<gene>
    <name evidence="2" type="ordered locus">SCATT_13960</name>
</gene>